<evidence type="ECO:0000313" key="2">
    <source>
        <dbReference type="Proteomes" id="UP001151760"/>
    </source>
</evidence>
<gene>
    <name evidence="1" type="ORF">Tco_0653603</name>
</gene>
<comment type="caution">
    <text evidence="1">The sequence shown here is derived from an EMBL/GenBank/DDBJ whole genome shotgun (WGS) entry which is preliminary data.</text>
</comment>
<protein>
    <submittedName>
        <fullName evidence="1">Uncharacterized protein</fullName>
    </submittedName>
</protein>
<name>A0ABQ4X0W6_9ASTR</name>
<accession>A0ABQ4X0W6</accession>
<sequence>MGRLGFVFVYSELAKTAALKEFEKSNDEEAVMLSASRATSTVVDAANATEVSRNHSGSVDEILKIRNPRQIKRFGSSSSQIENPCQSIALPSTLTRSDLSAIVNYLFNPLSQQLNADWNADSKALEEFEKSNDEEAVVLSASRATSTVVDATNATNVSTLNELVRMSLEDELHLPVVMQPMLPEFREVIYPWNHSGSVDEISNIRNPRKMKRLRSSSYQIANPWQSIALRSTFTRRGLSAIEKTVEIEYIRAVAPHKEENPSLHDDWVSAVDGLSQ</sequence>
<dbReference type="Proteomes" id="UP001151760">
    <property type="component" value="Unassembled WGS sequence"/>
</dbReference>
<reference evidence="1" key="1">
    <citation type="journal article" date="2022" name="Int. J. Mol. Sci.">
        <title>Draft Genome of Tanacetum Coccineum: Genomic Comparison of Closely Related Tanacetum-Family Plants.</title>
        <authorList>
            <person name="Yamashiro T."/>
            <person name="Shiraishi A."/>
            <person name="Nakayama K."/>
            <person name="Satake H."/>
        </authorList>
    </citation>
    <scope>NUCLEOTIDE SEQUENCE</scope>
</reference>
<proteinExistence type="predicted"/>
<dbReference type="EMBL" id="BQNB010009105">
    <property type="protein sequence ID" value="GJS58819.1"/>
    <property type="molecule type" value="Genomic_DNA"/>
</dbReference>
<organism evidence="1 2">
    <name type="scientific">Tanacetum coccineum</name>
    <dbReference type="NCBI Taxonomy" id="301880"/>
    <lineage>
        <taxon>Eukaryota</taxon>
        <taxon>Viridiplantae</taxon>
        <taxon>Streptophyta</taxon>
        <taxon>Embryophyta</taxon>
        <taxon>Tracheophyta</taxon>
        <taxon>Spermatophyta</taxon>
        <taxon>Magnoliopsida</taxon>
        <taxon>eudicotyledons</taxon>
        <taxon>Gunneridae</taxon>
        <taxon>Pentapetalae</taxon>
        <taxon>asterids</taxon>
        <taxon>campanulids</taxon>
        <taxon>Asterales</taxon>
        <taxon>Asteraceae</taxon>
        <taxon>Asteroideae</taxon>
        <taxon>Anthemideae</taxon>
        <taxon>Anthemidinae</taxon>
        <taxon>Tanacetum</taxon>
    </lineage>
</organism>
<evidence type="ECO:0000313" key="1">
    <source>
        <dbReference type="EMBL" id="GJS58819.1"/>
    </source>
</evidence>
<reference evidence="1" key="2">
    <citation type="submission" date="2022-01" db="EMBL/GenBank/DDBJ databases">
        <authorList>
            <person name="Yamashiro T."/>
            <person name="Shiraishi A."/>
            <person name="Satake H."/>
            <person name="Nakayama K."/>
        </authorList>
    </citation>
    <scope>NUCLEOTIDE SEQUENCE</scope>
</reference>
<keyword evidence="2" id="KW-1185">Reference proteome</keyword>